<proteinExistence type="predicted"/>
<dbReference type="STRING" id="1121939.L861_22535"/>
<comment type="caution">
    <text evidence="1">The sequence shown here is derived from an EMBL/GenBank/DDBJ whole genome shotgun (WGS) entry which is preliminary data.</text>
</comment>
<sequence>MGKRPVSGVLALGTAIPVTSVTSGGRHDALVSIILVRNGGVMFTASTLEGLSSSGLRTGTPSVAHASSTGYGLGTRPNGDRMVESGIMAYIGTASMVIGARLCSDLTVVTTVETSSAS</sequence>
<gene>
    <name evidence="1" type="ORF">L861_22535</name>
</gene>
<dbReference type="AlphaFoldDB" id="S2KMD9"/>
<keyword evidence="2" id="KW-1185">Reference proteome</keyword>
<organism evidence="1 2">
    <name type="scientific">Litchfieldella anticariensis (strain DSM 16096 / CECT 5854 / CIP 108499 / LMG 22089 / FP35)</name>
    <name type="common">Halomonas anticariensis</name>
    <dbReference type="NCBI Taxonomy" id="1121939"/>
    <lineage>
        <taxon>Bacteria</taxon>
        <taxon>Pseudomonadati</taxon>
        <taxon>Pseudomonadota</taxon>
        <taxon>Gammaproteobacteria</taxon>
        <taxon>Oceanospirillales</taxon>
        <taxon>Halomonadaceae</taxon>
        <taxon>Litchfieldella</taxon>
    </lineage>
</organism>
<evidence type="ECO:0000313" key="1">
    <source>
        <dbReference type="EMBL" id="EPC03090.1"/>
    </source>
</evidence>
<protein>
    <submittedName>
        <fullName evidence="1">Uncharacterized protein</fullName>
    </submittedName>
</protein>
<dbReference type="EMBL" id="ASTJ01000022">
    <property type="protein sequence ID" value="EPC03090.1"/>
    <property type="molecule type" value="Genomic_DNA"/>
</dbReference>
<dbReference type="Proteomes" id="UP000014463">
    <property type="component" value="Unassembled WGS sequence"/>
</dbReference>
<evidence type="ECO:0000313" key="2">
    <source>
        <dbReference type="Proteomes" id="UP000014463"/>
    </source>
</evidence>
<reference evidence="1 2" key="1">
    <citation type="journal article" date="2013" name="Genome Announc.">
        <title>Draft genome sequence of the moderately halophilic gammaproteobacterium Halomonas anticariensis FP35.</title>
        <authorList>
            <person name="Tahrioui A."/>
            <person name="Quesada E."/>
            <person name="Llamas I."/>
        </authorList>
    </citation>
    <scope>NUCLEOTIDE SEQUENCE [LARGE SCALE GENOMIC DNA]</scope>
    <source>
        <strain evidence="2">DSM 16096 / CECT 5854 / LMG 22089 / FP35</strain>
    </source>
</reference>
<name>S2KMD9_LITA3</name>
<accession>S2KMD9</accession>